<gene>
    <name evidence="1" type="ORF">HW347_08485</name>
</gene>
<reference evidence="2" key="1">
    <citation type="submission" date="2023-07" db="EMBL/GenBank/DDBJ databases">
        <title>Zobellia barbeyronii sp. nov., a new marine flavobacterium, isolated from green and red algae.</title>
        <authorList>
            <person name="Nedashkovskaya O.I."/>
            <person name="Otstavnykh N."/>
            <person name="Zhukova N."/>
            <person name="Guzev K."/>
            <person name="Chausova V."/>
            <person name="Tekutyeva L."/>
            <person name="Mikhailov V."/>
            <person name="Isaeva M."/>
        </authorList>
    </citation>
    <scope>NUCLEOTIDE SEQUENCE [LARGE SCALE GENOMIC DNA]</scope>
    <source>
        <strain evidence="2">KMM 6746</strain>
    </source>
</reference>
<name>A0ABS5WGI7_9FLAO</name>
<protein>
    <submittedName>
        <fullName evidence="1">Uncharacterized protein</fullName>
    </submittedName>
</protein>
<sequence length="89" mass="10268">MSKVVFHHTDIKVIKLLLKEIGKDRYDCALQDAGLSNSKPITMHGFFIEWDEGNIDLHYTYPSGISFKLTTVLGMQRVPFEGWELVRKL</sequence>
<proteinExistence type="predicted"/>
<dbReference type="Proteomes" id="UP000740413">
    <property type="component" value="Unassembled WGS sequence"/>
</dbReference>
<accession>A0ABS5WGI7</accession>
<dbReference type="EMBL" id="JACATN010000002">
    <property type="protein sequence ID" value="MBT2161302.1"/>
    <property type="molecule type" value="Genomic_DNA"/>
</dbReference>
<evidence type="ECO:0000313" key="2">
    <source>
        <dbReference type="Proteomes" id="UP000740413"/>
    </source>
</evidence>
<dbReference type="RefSeq" id="WP_214611442.1">
    <property type="nucleotide sequence ID" value="NZ_JACATN010000002.1"/>
</dbReference>
<organism evidence="1 2">
    <name type="scientific">Zobellia barbeyronii</name>
    <dbReference type="NCBI Taxonomy" id="2748009"/>
    <lineage>
        <taxon>Bacteria</taxon>
        <taxon>Pseudomonadati</taxon>
        <taxon>Bacteroidota</taxon>
        <taxon>Flavobacteriia</taxon>
        <taxon>Flavobacteriales</taxon>
        <taxon>Flavobacteriaceae</taxon>
        <taxon>Zobellia</taxon>
    </lineage>
</organism>
<comment type="caution">
    <text evidence="1">The sequence shown here is derived from an EMBL/GenBank/DDBJ whole genome shotgun (WGS) entry which is preliminary data.</text>
</comment>
<evidence type="ECO:0000313" key="1">
    <source>
        <dbReference type="EMBL" id="MBT2161302.1"/>
    </source>
</evidence>
<keyword evidence="2" id="KW-1185">Reference proteome</keyword>